<feature type="domain" description="Nudix hydrolase" evidence="11">
    <location>
        <begin position="141"/>
        <end position="266"/>
    </location>
</feature>
<evidence type="ECO:0000256" key="6">
    <source>
        <dbReference type="ARBA" id="ARBA00022801"/>
    </source>
</evidence>
<keyword evidence="5" id="KW-0479">Metal-binding</keyword>
<evidence type="ECO:0000313" key="12">
    <source>
        <dbReference type="EMBL" id="EGF51029.1"/>
    </source>
</evidence>
<dbReference type="Gene3D" id="3.90.79.10">
    <property type="entry name" value="Nucleoside Triphosphate Pyrophosphohydrolase"/>
    <property type="match status" value="1"/>
</dbReference>
<gene>
    <name evidence="12" type="ORF">HMPREF9446_03709</name>
</gene>
<evidence type="ECO:0000256" key="9">
    <source>
        <dbReference type="ARBA" id="ARBA00023679"/>
    </source>
</evidence>
<sequence>MEDSTEIKPSTQWFVFFKDQLLLKKGYTEKGEIKYSVPVSINPPLTPESGCNIHDVFPPNGKQVRAFAAGQPVAETEEWVMIGLRASYDYISADEYRSAGKAYQILYWDEHSRFCPVCGTPMEQQTPIMKKCPNCGNEMYPPVSTAIIVLIQKGKEILLVHARNFRGTFYGLVAGFLEAGETLEECVEREVMEETGLKVKNIRYFSNQPWPYPSGLMVGFIADYESGEIKLQEDELSAAAFFSKENLPEIPRKLSIARKLIDWWLEKNEKKEG</sequence>
<dbReference type="FunFam" id="3.90.79.10:FF:000051">
    <property type="entry name" value="Probable NADH pyrophosphatase"/>
    <property type="match status" value="1"/>
</dbReference>
<evidence type="ECO:0000256" key="7">
    <source>
        <dbReference type="ARBA" id="ARBA00022842"/>
    </source>
</evidence>
<comment type="cofactor">
    <cofactor evidence="2">
        <name>Zn(2+)</name>
        <dbReference type="ChEBI" id="CHEBI:29105"/>
    </cofactor>
</comment>
<proteinExistence type="inferred from homology"/>
<evidence type="ECO:0000256" key="5">
    <source>
        <dbReference type="ARBA" id="ARBA00022723"/>
    </source>
</evidence>
<dbReference type="InterPro" id="IPR050241">
    <property type="entry name" value="NAD-cap_RNA_hydrolase_NudC"/>
</dbReference>
<keyword evidence="8" id="KW-0520">NAD</keyword>
<organism evidence="12 13">
    <name type="scientific">Bacteroides fluxus YIT 12057</name>
    <dbReference type="NCBI Taxonomy" id="763034"/>
    <lineage>
        <taxon>Bacteria</taxon>
        <taxon>Pseudomonadati</taxon>
        <taxon>Bacteroidota</taxon>
        <taxon>Bacteroidia</taxon>
        <taxon>Bacteroidales</taxon>
        <taxon>Bacteroidaceae</taxon>
        <taxon>Bacteroides</taxon>
    </lineage>
</organism>
<evidence type="ECO:0000256" key="3">
    <source>
        <dbReference type="ARBA" id="ARBA00009595"/>
    </source>
</evidence>
<evidence type="ECO:0000313" key="13">
    <source>
        <dbReference type="Proteomes" id="UP000003416"/>
    </source>
</evidence>
<keyword evidence="7" id="KW-0460">Magnesium</keyword>
<accession>F3PY61</accession>
<dbReference type="InterPro" id="IPR020476">
    <property type="entry name" value="Nudix_hydrolase"/>
</dbReference>
<dbReference type="EMBL" id="AFBN01000101">
    <property type="protein sequence ID" value="EGF51029.1"/>
    <property type="molecule type" value="Genomic_DNA"/>
</dbReference>
<evidence type="ECO:0000259" key="11">
    <source>
        <dbReference type="PROSITE" id="PS51462"/>
    </source>
</evidence>
<dbReference type="GeneID" id="86051056"/>
<evidence type="ECO:0000256" key="8">
    <source>
        <dbReference type="ARBA" id="ARBA00023027"/>
    </source>
</evidence>
<dbReference type="InterPro" id="IPR015376">
    <property type="entry name" value="Znr_NADH_PPase"/>
</dbReference>
<dbReference type="InterPro" id="IPR049734">
    <property type="entry name" value="NudC-like_C"/>
</dbReference>
<comment type="catalytic activity">
    <reaction evidence="9">
        <text>a 5'-end NAD(+)-phospho-ribonucleoside in mRNA + H2O = a 5'-end phospho-adenosine-phospho-ribonucleoside in mRNA + beta-nicotinamide D-ribonucleotide + 2 H(+)</text>
        <dbReference type="Rhea" id="RHEA:60876"/>
        <dbReference type="Rhea" id="RHEA-COMP:15698"/>
        <dbReference type="Rhea" id="RHEA-COMP:15719"/>
        <dbReference type="ChEBI" id="CHEBI:14649"/>
        <dbReference type="ChEBI" id="CHEBI:15377"/>
        <dbReference type="ChEBI" id="CHEBI:15378"/>
        <dbReference type="ChEBI" id="CHEBI:144029"/>
        <dbReference type="ChEBI" id="CHEBI:144051"/>
    </reaction>
    <physiologicalReaction direction="left-to-right" evidence="9">
        <dbReference type="Rhea" id="RHEA:60877"/>
    </physiologicalReaction>
</comment>
<dbReference type="InterPro" id="IPR015797">
    <property type="entry name" value="NUDIX_hydrolase-like_dom_sf"/>
</dbReference>
<dbReference type="PANTHER" id="PTHR42904">
    <property type="entry name" value="NUDIX HYDROLASE, NUDC SUBFAMILY"/>
    <property type="match status" value="1"/>
</dbReference>
<dbReference type="GO" id="GO:0035529">
    <property type="term" value="F:NADH pyrophosphatase activity"/>
    <property type="evidence" value="ECO:0007669"/>
    <property type="project" value="TreeGrafter"/>
</dbReference>
<name>F3PY61_9BACE</name>
<dbReference type="AlphaFoldDB" id="F3PY61"/>
<evidence type="ECO:0000256" key="4">
    <source>
        <dbReference type="ARBA" id="ARBA00012381"/>
    </source>
</evidence>
<dbReference type="Pfam" id="PF09297">
    <property type="entry name" value="Zn_ribbon_NUD"/>
    <property type="match status" value="1"/>
</dbReference>
<evidence type="ECO:0000256" key="10">
    <source>
        <dbReference type="RuleBase" id="RU003476"/>
    </source>
</evidence>
<dbReference type="Pfam" id="PF00293">
    <property type="entry name" value="NUDIX"/>
    <property type="match status" value="1"/>
</dbReference>
<protein>
    <recommendedName>
        <fullName evidence="4">NAD(+) diphosphatase</fullName>
        <ecNumber evidence="4">3.6.1.22</ecNumber>
    </recommendedName>
</protein>
<dbReference type="PROSITE" id="PS00893">
    <property type="entry name" value="NUDIX_BOX"/>
    <property type="match status" value="1"/>
</dbReference>
<dbReference type="RefSeq" id="WP_009126916.1">
    <property type="nucleotide sequence ID" value="NZ_GL882693.1"/>
</dbReference>
<dbReference type="InterPro" id="IPR020084">
    <property type="entry name" value="NUDIX_hydrolase_CS"/>
</dbReference>
<dbReference type="Proteomes" id="UP000003416">
    <property type="component" value="Unassembled WGS sequence"/>
</dbReference>
<dbReference type="InterPro" id="IPR000086">
    <property type="entry name" value="NUDIX_hydrolase_dom"/>
</dbReference>
<dbReference type="GO" id="GO:0005829">
    <property type="term" value="C:cytosol"/>
    <property type="evidence" value="ECO:0007669"/>
    <property type="project" value="TreeGrafter"/>
</dbReference>
<keyword evidence="6 10" id="KW-0378">Hydrolase</keyword>
<dbReference type="GO" id="GO:0046872">
    <property type="term" value="F:metal ion binding"/>
    <property type="evidence" value="ECO:0007669"/>
    <property type="project" value="UniProtKB-KW"/>
</dbReference>
<dbReference type="Pfam" id="PF09296">
    <property type="entry name" value="NUDIX-like"/>
    <property type="match status" value="1"/>
</dbReference>
<dbReference type="STRING" id="763034.HMPREF9446_03709"/>
<dbReference type="GO" id="GO:0006742">
    <property type="term" value="P:NADP+ catabolic process"/>
    <property type="evidence" value="ECO:0007669"/>
    <property type="project" value="TreeGrafter"/>
</dbReference>
<comment type="caution">
    <text evidence="12">The sequence shown here is derived from an EMBL/GenBank/DDBJ whole genome shotgun (WGS) entry which is preliminary data.</text>
</comment>
<dbReference type="CDD" id="cd03429">
    <property type="entry name" value="NUDIX_NADH_pyrophosphatase_Nudt13"/>
    <property type="match status" value="1"/>
</dbReference>
<dbReference type="Gene3D" id="3.90.79.20">
    <property type="match status" value="1"/>
</dbReference>
<dbReference type="InterPro" id="IPR015375">
    <property type="entry name" value="NADH_PPase-like_N"/>
</dbReference>
<dbReference type="HOGENOM" id="CLU_037162_0_1_10"/>
<reference evidence="12 13" key="1">
    <citation type="submission" date="2011-02" db="EMBL/GenBank/DDBJ databases">
        <authorList>
            <person name="Weinstock G."/>
            <person name="Sodergren E."/>
            <person name="Clifton S."/>
            <person name="Fulton L."/>
            <person name="Fulton B."/>
            <person name="Courtney L."/>
            <person name="Fronick C."/>
            <person name="Harrison M."/>
            <person name="Strong C."/>
            <person name="Farmer C."/>
            <person name="Delahaunty K."/>
            <person name="Markovic C."/>
            <person name="Hall O."/>
            <person name="Minx P."/>
            <person name="Tomlinson C."/>
            <person name="Mitreva M."/>
            <person name="Hou S."/>
            <person name="Chen J."/>
            <person name="Wollam A."/>
            <person name="Pepin K.H."/>
            <person name="Johnson M."/>
            <person name="Bhonagiri V."/>
            <person name="Zhang X."/>
            <person name="Suruliraj S."/>
            <person name="Warren W."/>
            <person name="Chinwalla A."/>
            <person name="Mardis E.R."/>
            <person name="Wilson R.K."/>
        </authorList>
    </citation>
    <scope>NUCLEOTIDE SEQUENCE [LARGE SCALE GENOMIC DNA]</scope>
    <source>
        <strain evidence="12 13">YIT 12057</strain>
    </source>
</reference>
<dbReference type="PROSITE" id="PS51462">
    <property type="entry name" value="NUDIX"/>
    <property type="match status" value="1"/>
</dbReference>
<dbReference type="GO" id="GO:0019677">
    <property type="term" value="P:NAD+ catabolic process"/>
    <property type="evidence" value="ECO:0007669"/>
    <property type="project" value="TreeGrafter"/>
</dbReference>
<evidence type="ECO:0000256" key="1">
    <source>
        <dbReference type="ARBA" id="ARBA00001946"/>
    </source>
</evidence>
<dbReference type="eggNOG" id="COG2816">
    <property type="taxonomic scope" value="Bacteria"/>
</dbReference>
<dbReference type="NCBIfam" id="NF001299">
    <property type="entry name" value="PRK00241.1"/>
    <property type="match status" value="1"/>
</dbReference>
<dbReference type="PANTHER" id="PTHR42904:SF6">
    <property type="entry name" value="NAD-CAPPED RNA HYDROLASE NUDT12"/>
    <property type="match status" value="1"/>
</dbReference>
<dbReference type="SUPFAM" id="SSF55811">
    <property type="entry name" value="Nudix"/>
    <property type="match status" value="1"/>
</dbReference>
<keyword evidence="13" id="KW-1185">Reference proteome</keyword>
<comment type="cofactor">
    <cofactor evidence="1">
        <name>Mg(2+)</name>
        <dbReference type="ChEBI" id="CHEBI:18420"/>
    </cofactor>
</comment>
<evidence type="ECO:0000256" key="2">
    <source>
        <dbReference type="ARBA" id="ARBA00001947"/>
    </source>
</evidence>
<comment type="similarity">
    <text evidence="3">Belongs to the Nudix hydrolase family. NudC subfamily.</text>
</comment>
<dbReference type="EC" id="3.6.1.22" evidence="4"/>
<dbReference type="PRINTS" id="PR00502">
    <property type="entry name" value="NUDIXFAMILY"/>
</dbReference>